<dbReference type="InterPro" id="IPR007863">
    <property type="entry name" value="Peptidase_M16_C"/>
</dbReference>
<dbReference type="PANTHER" id="PTHR11851:SF49">
    <property type="entry name" value="MITOCHONDRIAL-PROCESSING PEPTIDASE SUBUNIT ALPHA"/>
    <property type="match status" value="1"/>
</dbReference>
<evidence type="ECO:0000256" key="1">
    <source>
        <dbReference type="ARBA" id="ARBA00001947"/>
    </source>
</evidence>
<evidence type="ECO:0000256" key="3">
    <source>
        <dbReference type="ARBA" id="ARBA00023049"/>
    </source>
</evidence>
<proteinExistence type="inferred from homology"/>
<evidence type="ECO:0000259" key="7">
    <source>
        <dbReference type="Pfam" id="PF00675"/>
    </source>
</evidence>
<keyword evidence="10" id="KW-1185">Reference proteome</keyword>
<feature type="domain" description="Peptidase M16 C-terminal" evidence="8">
    <location>
        <begin position="192"/>
        <end position="374"/>
    </location>
</feature>
<comment type="cofactor">
    <cofactor evidence="1">
        <name>Zn(2+)</name>
        <dbReference type="ChEBI" id="CHEBI:29105"/>
    </cofactor>
</comment>
<dbReference type="OrthoDB" id="9811314at2"/>
<evidence type="ECO:0000313" key="9">
    <source>
        <dbReference type="EMBL" id="RAU23303.1"/>
    </source>
</evidence>
<dbReference type="AlphaFoldDB" id="A0A364P1W0"/>
<dbReference type="SUPFAM" id="SSF63411">
    <property type="entry name" value="LuxS/MPP-like metallohydrolase"/>
    <property type="match status" value="2"/>
</dbReference>
<dbReference type="InterPro" id="IPR011249">
    <property type="entry name" value="Metalloenz_LuxS/M16"/>
</dbReference>
<accession>A0A364P1W0</accession>
<feature type="chain" id="PRO_5016670938" evidence="6">
    <location>
        <begin position="23"/>
        <end position="463"/>
    </location>
</feature>
<dbReference type="InterPro" id="IPR050361">
    <property type="entry name" value="MPP/UQCRC_Complex"/>
</dbReference>
<evidence type="ECO:0000256" key="6">
    <source>
        <dbReference type="SAM" id="SignalP"/>
    </source>
</evidence>
<dbReference type="Gene3D" id="3.30.830.10">
    <property type="entry name" value="Metalloenzyme, LuxS/M16 peptidase-like"/>
    <property type="match status" value="2"/>
</dbReference>
<sequence>MTILRLCVLVVVMLALAVPAQARLFDPETFALANGMQVVVIPNHRVPIVSHMVWYKVGAADEEPGKSGLAHLLEHLMFKGTPTMAPGEFSKLVARNGGRDNAFTSSDYTGYYQNVAADKLELVMRIEADRMRNLVLDEANFRTEQAVVLEERRSRVENSPAALLAEQMEAALYLNSPYHRPVIGWEKEIAALTLDDALAFYRRWYAPNNAILIVAGDVDAATVRPLAEKYYGVLDRAETPARGRTEEPPTRAARRVTLTDGRVAEPGWTRLYLAPSALSGDKELATPLEVLAEIVGGGSTSLLFRSLVVDKGLAASASASYDPTAMGPTAFRIGVTPRPGVPLDKLEALIDHDLARIAKDGPSAEDVERAKTRLIASAAYSRDSLHTGAQTFGQALAVGQSVAEVESWPDQVAAVTPQQVSRAAAKVLDARGSVTGLLLPDPKAPAGSRAPVSPLAGFKRDLH</sequence>
<dbReference type="GO" id="GO:0004222">
    <property type="term" value="F:metalloendopeptidase activity"/>
    <property type="evidence" value="ECO:0007669"/>
    <property type="project" value="InterPro"/>
</dbReference>
<comment type="caution">
    <text evidence="9">The sequence shown here is derived from an EMBL/GenBank/DDBJ whole genome shotgun (WGS) entry which is preliminary data.</text>
</comment>
<comment type="similarity">
    <text evidence="2 4">Belongs to the peptidase M16 family.</text>
</comment>
<dbReference type="RefSeq" id="WP_112142500.1">
    <property type="nucleotide sequence ID" value="NZ_PGTO01000002.1"/>
</dbReference>
<keyword evidence="3" id="KW-0378">Hydrolase</keyword>
<feature type="region of interest" description="Disordered" evidence="5">
    <location>
        <begin position="439"/>
        <end position="463"/>
    </location>
</feature>
<feature type="signal peptide" evidence="6">
    <location>
        <begin position="1"/>
        <end position="22"/>
    </location>
</feature>
<dbReference type="GO" id="GO:0046872">
    <property type="term" value="F:metal ion binding"/>
    <property type="evidence" value="ECO:0007669"/>
    <property type="project" value="InterPro"/>
</dbReference>
<evidence type="ECO:0000256" key="5">
    <source>
        <dbReference type="SAM" id="MobiDB-lite"/>
    </source>
</evidence>
<organism evidence="9 10">
    <name type="scientific">Paramagnetospirillum kuznetsovii</name>
    <dbReference type="NCBI Taxonomy" id="2053833"/>
    <lineage>
        <taxon>Bacteria</taxon>
        <taxon>Pseudomonadati</taxon>
        <taxon>Pseudomonadota</taxon>
        <taxon>Alphaproteobacteria</taxon>
        <taxon>Rhodospirillales</taxon>
        <taxon>Magnetospirillaceae</taxon>
        <taxon>Paramagnetospirillum</taxon>
    </lineage>
</organism>
<evidence type="ECO:0000256" key="4">
    <source>
        <dbReference type="RuleBase" id="RU004447"/>
    </source>
</evidence>
<keyword evidence="3" id="KW-0645">Protease</keyword>
<dbReference type="InterPro" id="IPR011765">
    <property type="entry name" value="Pept_M16_N"/>
</dbReference>
<dbReference type="Proteomes" id="UP000251075">
    <property type="component" value="Unassembled WGS sequence"/>
</dbReference>
<gene>
    <name evidence="9" type="ORF">CU669_03945</name>
</gene>
<keyword evidence="3" id="KW-0482">Metalloprotease</keyword>
<reference evidence="9 10" key="1">
    <citation type="submission" date="2017-11" db="EMBL/GenBank/DDBJ databases">
        <title>Draft genome sequence of magnetotactic bacterium Magnetospirillum kuznetsovii LBB-42.</title>
        <authorList>
            <person name="Grouzdev D.S."/>
            <person name="Rysina M.S."/>
            <person name="Baslerov R.V."/>
            <person name="Koziaeva V."/>
        </authorList>
    </citation>
    <scope>NUCLEOTIDE SEQUENCE [LARGE SCALE GENOMIC DNA]</scope>
    <source>
        <strain evidence="9 10">LBB-42</strain>
    </source>
</reference>
<dbReference type="GO" id="GO:0006508">
    <property type="term" value="P:proteolysis"/>
    <property type="evidence" value="ECO:0007669"/>
    <property type="project" value="InterPro"/>
</dbReference>
<evidence type="ECO:0000256" key="2">
    <source>
        <dbReference type="ARBA" id="ARBA00007261"/>
    </source>
</evidence>
<feature type="domain" description="Peptidase M16 N-terminal" evidence="7">
    <location>
        <begin position="38"/>
        <end position="183"/>
    </location>
</feature>
<evidence type="ECO:0000259" key="8">
    <source>
        <dbReference type="Pfam" id="PF05193"/>
    </source>
</evidence>
<keyword evidence="6" id="KW-0732">Signal</keyword>
<dbReference type="EMBL" id="PGTO01000002">
    <property type="protein sequence ID" value="RAU23303.1"/>
    <property type="molecule type" value="Genomic_DNA"/>
</dbReference>
<dbReference type="Pfam" id="PF00675">
    <property type="entry name" value="Peptidase_M16"/>
    <property type="match status" value="1"/>
</dbReference>
<dbReference type="Pfam" id="PF05193">
    <property type="entry name" value="Peptidase_M16_C"/>
    <property type="match status" value="1"/>
</dbReference>
<dbReference type="PANTHER" id="PTHR11851">
    <property type="entry name" value="METALLOPROTEASE"/>
    <property type="match status" value="1"/>
</dbReference>
<name>A0A364P1W0_9PROT</name>
<dbReference type="InterPro" id="IPR001431">
    <property type="entry name" value="Pept_M16_Zn_BS"/>
</dbReference>
<dbReference type="PROSITE" id="PS00143">
    <property type="entry name" value="INSULINASE"/>
    <property type="match status" value="1"/>
</dbReference>
<evidence type="ECO:0000313" key="10">
    <source>
        <dbReference type="Proteomes" id="UP000251075"/>
    </source>
</evidence>
<protein>
    <submittedName>
        <fullName evidence="9">Peptidase M16</fullName>
    </submittedName>
</protein>